<evidence type="ECO:0000313" key="3">
    <source>
        <dbReference type="EMBL" id="GHE25275.1"/>
    </source>
</evidence>
<proteinExistence type="predicted"/>
<keyword evidence="1" id="KW-0812">Transmembrane</keyword>
<dbReference type="Gene3D" id="3.10.620.30">
    <property type="match status" value="1"/>
</dbReference>
<keyword evidence="4" id="KW-1185">Reference proteome</keyword>
<dbReference type="InterPro" id="IPR002931">
    <property type="entry name" value="Transglutaminase-like"/>
</dbReference>
<feature type="transmembrane region" description="Helical" evidence="1">
    <location>
        <begin position="129"/>
        <end position="147"/>
    </location>
</feature>
<dbReference type="PANTHER" id="PTHR42736:SF1">
    <property type="entry name" value="PROTEIN-GLUTAMINE GAMMA-GLUTAMYLTRANSFERASE"/>
    <property type="match status" value="1"/>
</dbReference>
<accession>A0A918YVE6</accession>
<dbReference type="Pfam" id="PF13559">
    <property type="entry name" value="DUF4129"/>
    <property type="match status" value="1"/>
</dbReference>
<dbReference type="SMART" id="SM00460">
    <property type="entry name" value="TGc"/>
    <property type="match status" value="1"/>
</dbReference>
<dbReference type="InterPro" id="IPR038765">
    <property type="entry name" value="Papain-like_cys_pep_sf"/>
</dbReference>
<dbReference type="OrthoDB" id="9804872at2"/>
<feature type="domain" description="Transglutaminase-like" evidence="2">
    <location>
        <begin position="403"/>
        <end position="474"/>
    </location>
</feature>
<protein>
    <submittedName>
        <fullName evidence="3">Membrane protein</fullName>
    </submittedName>
</protein>
<name>A0A918YVE6_9GAMM</name>
<evidence type="ECO:0000259" key="2">
    <source>
        <dbReference type="SMART" id="SM00460"/>
    </source>
</evidence>
<dbReference type="InterPro" id="IPR052901">
    <property type="entry name" value="Bact_TGase-like"/>
</dbReference>
<dbReference type="EMBL" id="BNCF01000001">
    <property type="protein sequence ID" value="GHE25275.1"/>
    <property type="molecule type" value="Genomic_DNA"/>
</dbReference>
<feature type="transmembrane region" description="Helical" evidence="1">
    <location>
        <begin position="56"/>
        <end position="74"/>
    </location>
</feature>
<reference evidence="3" key="2">
    <citation type="submission" date="2020-09" db="EMBL/GenBank/DDBJ databases">
        <authorList>
            <person name="Sun Q."/>
            <person name="Kim S."/>
        </authorList>
    </citation>
    <scope>NUCLEOTIDE SEQUENCE</scope>
    <source>
        <strain evidence="3">KCTC 32020</strain>
    </source>
</reference>
<dbReference type="InterPro" id="IPR021878">
    <property type="entry name" value="TgpA_N"/>
</dbReference>
<feature type="transmembrane region" description="Helical" evidence="1">
    <location>
        <begin position="167"/>
        <end position="185"/>
    </location>
</feature>
<feature type="transmembrane region" description="Helical" evidence="1">
    <location>
        <begin position="541"/>
        <end position="561"/>
    </location>
</feature>
<dbReference type="Proteomes" id="UP000636453">
    <property type="component" value="Unassembled WGS sequence"/>
</dbReference>
<keyword evidence="1" id="KW-1133">Transmembrane helix</keyword>
<keyword evidence="1" id="KW-0472">Membrane</keyword>
<dbReference type="SUPFAM" id="SSF54001">
    <property type="entry name" value="Cysteine proteinases"/>
    <property type="match status" value="1"/>
</dbReference>
<evidence type="ECO:0000313" key="4">
    <source>
        <dbReference type="Proteomes" id="UP000636453"/>
    </source>
</evidence>
<comment type="caution">
    <text evidence="3">The sequence shown here is derived from an EMBL/GenBank/DDBJ whole genome shotgun (WGS) entry which is preliminary data.</text>
</comment>
<dbReference type="RefSeq" id="WP_146471831.1">
    <property type="nucleotide sequence ID" value="NZ_BNCF01000001.1"/>
</dbReference>
<reference evidence="3" key="1">
    <citation type="journal article" date="2014" name="Int. J. Syst. Evol. Microbiol.">
        <title>Complete genome sequence of Corynebacterium casei LMG S-19264T (=DSM 44701T), isolated from a smear-ripened cheese.</title>
        <authorList>
            <consortium name="US DOE Joint Genome Institute (JGI-PGF)"/>
            <person name="Walter F."/>
            <person name="Albersmeier A."/>
            <person name="Kalinowski J."/>
            <person name="Ruckert C."/>
        </authorList>
    </citation>
    <scope>NUCLEOTIDE SEQUENCE</scope>
    <source>
        <strain evidence="3">KCTC 32020</strain>
    </source>
</reference>
<dbReference type="PANTHER" id="PTHR42736">
    <property type="entry name" value="PROTEIN-GLUTAMINE GAMMA-GLUTAMYLTRANSFERASE"/>
    <property type="match status" value="1"/>
</dbReference>
<gene>
    <name evidence="3" type="ORF">GCM10007167_01910</name>
</gene>
<organism evidence="3 4">
    <name type="scientific">Vulcaniibacterium thermophilum</name>
    <dbReference type="NCBI Taxonomy" id="1169913"/>
    <lineage>
        <taxon>Bacteria</taxon>
        <taxon>Pseudomonadati</taxon>
        <taxon>Pseudomonadota</taxon>
        <taxon>Gammaproteobacteria</taxon>
        <taxon>Lysobacterales</taxon>
        <taxon>Lysobacteraceae</taxon>
        <taxon>Vulcaniibacterium</taxon>
    </lineage>
</organism>
<dbReference type="InterPro" id="IPR025403">
    <property type="entry name" value="TgpA-like_C"/>
</dbReference>
<evidence type="ECO:0000256" key="1">
    <source>
        <dbReference type="SAM" id="Phobius"/>
    </source>
</evidence>
<dbReference type="Pfam" id="PF01841">
    <property type="entry name" value="Transglut_core"/>
    <property type="match status" value="1"/>
</dbReference>
<sequence>MAERTPVPLDAPTRRWTLAAGALCLLPLLLTLPPTLSAPIAVGGVLIVALSARGPMPAALRALLALAVLGVMLAQSRFQLGRDTGSALLAAMLALKPAEMTQVRDARSFIGFSLFAPFGTFLLDQGPLPLALGLLGALAALTALQRLAELETGDAAPRALARSLAQVGRLVAIGLPLALAAFWLFPRLAAPMWGVPERALARTGLSDRMSPGDWLDLLPDDTPALRVRFFGAAPPQSAMYWRGPVLWHYDGRTWSRPDWLAAAPVPPPQPGRPRWRYELEVEPTDRRELPALEVPLAAPAGTRFTFGHTLSTLRPLSGLTRWRLESAPPVRFEDKLTPMVLRMALQLPPDYNPRTLALARRWRAEAGDDDAAVVRRALGWFRREFAYSISAPPLGRNAVDEFLFDTRTGYCEHYAGAFVVLMRAAGIPARVVTGYAGGYRNPLGDYWLVRNSDAHAWAEVWLPRRGWVRVDPTAAVAPERIYDTIDDRAPGAEGLLGAGATPLFNLGDWARRAWNDFVLGYDAQRQQRLLRPFGIERLDSGALIALFAAAAALALLWMAWLSARGVREPDPVLRAWHRLERRYRRLGLGREPHEPAGDWVARVAAQRPDLAPALEALSRRFVHWRYAARTPGPAAAREQRELVRLLHAHRPRPTGDRR</sequence>
<dbReference type="Pfam" id="PF11992">
    <property type="entry name" value="TgpA_N"/>
    <property type="match status" value="1"/>
</dbReference>
<feature type="transmembrane region" description="Helical" evidence="1">
    <location>
        <begin position="106"/>
        <end position="123"/>
    </location>
</feature>
<dbReference type="AlphaFoldDB" id="A0A918YVE6"/>